<dbReference type="InterPro" id="IPR049349">
    <property type="entry name" value="DUF2264_N"/>
</dbReference>
<evidence type="ECO:0000313" key="3">
    <source>
        <dbReference type="Proteomes" id="UP000320216"/>
    </source>
</evidence>
<reference evidence="2 3" key="1">
    <citation type="submission" date="2019-07" db="EMBL/GenBank/DDBJ databases">
        <title>Full genome sequence of Humibacter sp. WJ7-1.</title>
        <authorList>
            <person name="Im W.-T."/>
        </authorList>
    </citation>
    <scope>NUCLEOTIDE SEQUENCE [LARGE SCALE GENOMIC DNA]</scope>
    <source>
        <strain evidence="2 3">WJ7-1</strain>
    </source>
</reference>
<accession>A0A5B8M876</accession>
<dbReference type="AlphaFoldDB" id="A0A5B8M876"/>
<proteinExistence type="predicted"/>
<evidence type="ECO:0000259" key="1">
    <source>
        <dbReference type="Pfam" id="PF10022"/>
    </source>
</evidence>
<name>A0A5B8M876_9MICO</name>
<protein>
    <submittedName>
        <fullName evidence="2">DUF2264 domain-containing protein</fullName>
    </submittedName>
</protein>
<sequence length="654" mass="69547">MTALELPAENRELSPCTGWTREHWAAIADHLLLSLRPYFSSTRSRVSLPGQTSSSGVDSDGLEGYARSFMLFAFRLTGERGVDPHGFTQWYRDGMLAGTDPSNAERWPTGVEVNQAKVEAASLALGLQLTRPWLWDTFDDAEKQQVIAWLELAADGWYPDNNWLWFRITVETFLASVGGTHDPARIAQSLATIESYYRADGWYADGELRAYDYYCGWAMHLYPLLWAASEGSAAFGSGTLEPVFRARLSEFLDDFVCLIGGDGMPVLEGRSLIYRFAAAAPLWMGAVSGATSLSPGTIRRAASGVLRAFVERDGIDERGLLTMGLYGEWPAMAQSYSGPGSPYWASKGMLGLLLPAEHPVWQAVEEPLPVEIDDVRRVVRPAGWIISGTASDGIVRVFNHGADHALPGDTSGDSPLYARFGYSSATIPPLVGSTLDSPVDNAAGVLDAAGASTHRTGFDRGVIGDDGTAAFATSTTHAHWVDSSGYAGHDHGSGRTGRVTEGPELRCASVVRGAWEVRAVLVGDSGAGARGQGAAAGADAVRLRVSGWPLTANSVPVEVVAEGTARVETNGLVAELRVLGGRGAASVHRESGTSPIGEHTAVPWLEFDAVAAGDAVITASRLGRSDEDAPTARVQSGTLVVGWPDGALSTVALR</sequence>
<dbReference type="PANTHER" id="PTHR35339">
    <property type="entry name" value="LINALOOL DEHYDRATASE_ISOMERASE DOMAIN-CONTAINING PROTEIN"/>
    <property type="match status" value="1"/>
</dbReference>
<dbReference type="InterPro" id="IPR016624">
    <property type="entry name" value="UCP014753"/>
</dbReference>
<dbReference type="PANTHER" id="PTHR35339:SF4">
    <property type="entry name" value="LINALOOL DEHYDRATASE_ISOMERASE DOMAIN-CONTAINING PROTEIN"/>
    <property type="match status" value="1"/>
</dbReference>
<gene>
    <name evidence="2" type="ORF">FPZ11_16970</name>
</gene>
<dbReference type="KEGG" id="huw:FPZ11_16970"/>
<dbReference type="RefSeq" id="WP_146322228.1">
    <property type="nucleotide sequence ID" value="NZ_CP042305.1"/>
</dbReference>
<keyword evidence="3" id="KW-1185">Reference proteome</keyword>
<dbReference type="Proteomes" id="UP000320216">
    <property type="component" value="Chromosome"/>
</dbReference>
<dbReference type="EMBL" id="CP042305">
    <property type="protein sequence ID" value="QDZ16224.1"/>
    <property type="molecule type" value="Genomic_DNA"/>
</dbReference>
<evidence type="ECO:0000313" key="2">
    <source>
        <dbReference type="EMBL" id="QDZ16224.1"/>
    </source>
</evidence>
<organism evidence="2 3">
    <name type="scientific">Humibacter ginsenosidimutans</name>
    <dbReference type="NCBI Taxonomy" id="2599293"/>
    <lineage>
        <taxon>Bacteria</taxon>
        <taxon>Bacillati</taxon>
        <taxon>Actinomycetota</taxon>
        <taxon>Actinomycetes</taxon>
        <taxon>Micrococcales</taxon>
        <taxon>Microbacteriaceae</taxon>
        <taxon>Humibacter</taxon>
    </lineage>
</organism>
<dbReference type="OrthoDB" id="9813465at2"/>
<dbReference type="Pfam" id="PF10022">
    <property type="entry name" value="DUF2264"/>
    <property type="match status" value="1"/>
</dbReference>
<feature type="domain" description="DUF2264" evidence="1">
    <location>
        <begin position="20"/>
        <end position="368"/>
    </location>
</feature>